<evidence type="ECO:0000256" key="5">
    <source>
        <dbReference type="ARBA" id="ARBA00023254"/>
    </source>
</evidence>
<dbReference type="InterPro" id="IPR036570">
    <property type="entry name" value="HORMA_dom_sf"/>
</dbReference>
<evidence type="ECO:0000313" key="10">
    <source>
        <dbReference type="Proteomes" id="UP000812287"/>
    </source>
</evidence>
<dbReference type="InterPro" id="IPR003511">
    <property type="entry name" value="HORMA_dom"/>
</dbReference>
<evidence type="ECO:0000259" key="8">
    <source>
        <dbReference type="PROSITE" id="PS50815"/>
    </source>
</evidence>
<protein>
    <submittedName>
        <fullName evidence="9">DNA-binding protein</fullName>
    </submittedName>
</protein>
<reference evidence="9" key="1">
    <citation type="submission" date="2020-11" db="EMBL/GenBank/DDBJ databases">
        <title>Adaptations for nitrogen fixation in a non-lichenized fungal sporocarp promotes dispersal by wood-feeding termites.</title>
        <authorList>
            <consortium name="DOE Joint Genome Institute"/>
            <person name="Koch R.A."/>
            <person name="Yoon G."/>
            <person name="Arayal U."/>
            <person name="Lail K."/>
            <person name="Amirebrahimi M."/>
            <person name="Labutti K."/>
            <person name="Lipzen A."/>
            <person name="Riley R."/>
            <person name="Barry K."/>
            <person name="Henrissat B."/>
            <person name="Grigoriev I.V."/>
            <person name="Herr J.R."/>
            <person name="Aime M.C."/>
        </authorList>
    </citation>
    <scope>NUCLEOTIDE SEQUENCE</scope>
    <source>
        <strain evidence="9">MCA 3950</strain>
    </source>
</reference>
<dbReference type="PANTHER" id="PTHR48225">
    <property type="entry name" value="HORMA DOMAIN-CONTAINING PROTEIN 1"/>
    <property type="match status" value="1"/>
</dbReference>
<dbReference type="InterPro" id="IPR051294">
    <property type="entry name" value="HORMA_MeioticProgression"/>
</dbReference>
<evidence type="ECO:0000313" key="9">
    <source>
        <dbReference type="EMBL" id="KAG7448247.1"/>
    </source>
</evidence>
<evidence type="ECO:0000256" key="6">
    <source>
        <dbReference type="SAM" id="Coils"/>
    </source>
</evidence>
<name>A0A9P7VWL2_9AGAR</name>
<dbReference type="PANTHER" id="PTHR48225:SF7">
    <property type="entry name" value="MEIOSIS-SPECIFIC PROTEIN HOP1"/>
    <property type="match status" value="1"/>
</dbReference>
<keyword evidence="5" id="KW-0469">Meiosis</keyword>
<feature type="region of interest" description="Disordered" evidence="7">
    <location>
        <begin position="843"/>
        <end position="884"/>
    </location>
</feature>
<keyword evidence="9" id="KW-0238">DNA-binding</keyword>
<dbReference type="EMBL" id="MU250530">
    <property type="protein sequence ID" value="KAG7448247.1"/>
    <property type="molecule type" value="Genomic_DNA"/>
</dbReference>
<dbReference type="AlphaFoldDB" id="A0A9P7VWL2"/>
<keyword evidence="10" id="KW-1185">Reference proteome</keyword>
<feature type="domain" description="HORMA" evidence="8">
    <location>
        <begin position="57"/>
        <end position="316"/>
    </location>
</feature>
<comment type="subcellular location">
    <subcellularLocation>
        <location evidence="2">Chromosome</location>
    </subcellularLocation>
    <subcellularLocation>
        <location evidence="1">Nucleus</location>
    </subcellularLocation>
</comment>
<dbReference type="GO" id="GO:0007130">
    <property type="term" value="P:synaptonemal complex assembly"/>
    <property type="evidence" value="ECO:0007669"/>
    <property type="project" value="TreeGrafter"/>
</dbReference>
<feature type="coiled-coil region" evidence="6">
    <location>
        <begin position="350"/>
        <end position="377"/>
    </location>
</feature>
<dbReference type="GO" id="GO:0005634">
    <property type="term" value="C:nucleus"/>
    <property type="evidence" value="ECO:0007669"/>
    <property type="project" value="UniProtKB-SubCell"/>
</dbReference>
<dbReference type="OrthoDB" id="1928087at2759"/>
<dbReference type="Proteomes" id="UP000812287">
    <property type="component" value="Unassembled WGS sequence"/>
</dbReference>
<evidence type="ECO:0000256" key="4">
    <source>
        <dbReference type="ARBA" id="ARBA00023242"/>
    </source>
</evidence>
<proteinExistence type="predicted"/>
<feature type="compositionally biased region" description="Basic and acidic residues" evidence="7">
    <location>
        <begin position="855"/>
        <end position="867"/>
    </location>
</feature>
<dbReference type="Pfam" id="PF02301">
    <property type="entry name" value="HORMA"/>
    <property type="match status" value="1"/>
</dbReference>
<dbReference type="GO" id="GO:0051598">
    <property type="term" value="P:meiotic recombination checkpoint signaling"/>
    <property type="evidence" value="ECO:0007669"/>
    <property type="project" value="TreeGrafter"/>
</dbReference>
<evidence type="ECO:0000256" key="2">
    <source>
        <dbReference type="ARBA" id="ARBA00004286"/>
    </source>
</evidence>
<dbReference type="GO" id="GO:0003677">
    <property type="term" value="F:DNA binding"/>
    <property type="evidence" value="ECO:0007669"/>
    <property type="project" value="UniProtKB-KW"/>
</dbReference>
<gene>
    <name evidence="9" type="ORF">BT62DRAFT_761316</name>
</gene>
<organism evidence="9 10">
    <name type="scientific">Guyanagaster necrorhizus</name>
    <dbReference type="NCBI Taxonomy" id="856835"/>
    <lineage>
        <taxon>Eukaryota</taxon>
        <taxon>Fungi</taxon>
        <taxon>Dikarya</taxon>
        <taxon>Basidiomycota</taxon>
        <taxon>Agaricomycotina</taxon>
        <taxon>Agaricomycetes</taxon>
        <taxon>Agaricomycetidae</taxon>
        <taxon>Agaricales</taxon>
        <taxon>Marasmiineae</taxon>
        <taxon>Physalacriaceae</taxon>
        <taxon>Guyanagaster</taxon>
    </lineage>
</organism>
<sequence>MTSPYDYHIMNASRIDHMTFSACLATTTTCLLAYTPLDPSAMQNQLNKTETQAISSAQSLASVQTLLKAGLGCITFMRDLLPHDNFSESHFVTSEESTSQDSSGSFSSLDLQKKRNVNSFKIMTMTRGYTDEADRLLNYLEYGVFDALQKQYLRTFIFAVYLDSKDPNNIIEAYIFNFQYHKLPGTDTTVPVMTLGDDTKRTPLRGFNARQKDPVAEAVRKGKQPTLRDVKRSVKTLLKTLITSMTQMDVLPKRRFASFKMFYTDDTPSEYEPPHFIAADAEKDKWYFMTHDMDEIPDKWSVGKVDTGHHAVNVSVTSIATYLPSSTEYDNAPFTGTTTRRATAPGLSPAEEASLRMEQAAKQKEDAENRNIVWSAEDVMCEEDADGEDEADFVQQPDGTYVARMIRQEAKPIPIGVRTDGGCIEPIPAEMMPADEEVFGGSTQTVPTRLNDMLAKKAAEVVMIDETQPVGDHTPKLGCLASEREKSTSIQPRDNLLDFSPMQPCLGSRLTTPSPGSPLRSIPDNNDIDTQLLQKLVLSANNGDDTEMLGATIRYYLLLVTCHLSDMETQALDYCHPSEGIQSYGPSNQSVPEVIDADTATPKQAKKIKCDTDVVECECGVFFEDSCCLCEGGCQRWYHVWCMGYHSAQDPRLPELFICFDCRVRADPSWGLIKMDLFSTMLSKFRELATFRRAVKIAEKFEPETAAQFTKRMGCENNLGKQLFKRLEIENFIIEHETVVNDIGLTESLARNGKGKGKTKGKQTKTRRNVQKAKYVFNRQSKHSKEYSDYFDPSHEAESRLLGLLQTKSSARSRPDLSTIKPQITPLPPAKVLVNDTQTQDDLDTQTALPSLSADKLKRSTLDEDSRPRKRVKVSVAPGVDLAE</sequence>
<accession>A0A9P7VWL2</accession>
<dbReference type="GeneID" id="66104476"/>
<dbReference type="RefSeq" id="XP_043041747.1">
    <property type="nucleotide sequence ID" value="XM_043182180.1"/>
</dbReference>
<dbReference type="InterPro" id="IPR013083">
    <property type="entry name" value="Znf_RING/FYVE/PHD"/>
</dbReference>
<dbReference type="Gene3D" id="3.30.40.10">
    <property type="entry name" value="Zinc/RING finger domain, C3HC4 (zinc finger)"/>
    <property type="match status" value="1"/>
</dbReference>
<evidence type="ECO:0000256" key="1">
    <source>
        <dbReference type="ARBA" id="ARBA00004123"/>
    </source>
</evidence>
<keyword evidence="3" id="KW-0158">Chromosome</keyword>
<keyword evidence="6" id="KW-0175">Coiled coil</keyword>
<evidence type="ECO:0000256" key="7">
    <source>
        <dbReference type="SAM" id="MobiDB-lite"/>
    </source>
</evidence>
<comment type="caution">
    <text evidence="9">The sequence shown here is derived from an EMBL/GenBank/DDBJ whole genome shotgun (WGS) entry which is preliminary data.</text>
</comment>
<keyword evidence="4" id="KW-0539">Nucleus</keyword>
<dbReference type="SUPFAM" id="SSF56019">
    <property type="entry name" value="The spindle assembly checkpoint protein mad2"/>
    <property type="match status" value="1"/>
</dbReference>
<dbReference type="Gene3D" id="3.30.900.10">
    <property type="entry name" value="HORMA domain"/>
    <property type="match status" value="1"/>
</dbReference>
<dbReference type="PROSITE" id="PS50815">
    <property type="entry name" value="HORMA"/>
    <property type="match status" value="1"/>
</dbReference>
<evidence type="ECO:0000256" key="3">
    <source>
        <dbReference type="ARBA" id="ARBA00022454"/>
    </source>
</evidence>
<dbReference type="SUPFAM" id="SSF57903">
    <property type="entry name" value="FYVE/PHD zinc finger"/>
    <property type="match status" value="1"/>
</dbReference>
<dbReference type="InterPro" id="IPR011011">
    <property type="entry name" value="Znf_FYVE_PHD"/>
</dbReference>
<dbReference type="GO" id="GO:0005694">
    <property type="term" value="C:chromosome"/>
    <property type="evidence" value="ECO:0007669"/>
    <property type="project" value="UniProtKB-SubCell"/>
</dbReference>